<dbReference type="RefSeq" id="WP_202826328.1">
    <property type="nucleotide sequence ID" value="NZ_JAEUXJ010000005.1"/>
</dbReference>
<dbReference type="Gene3D" id="1.50.10.10">
    <property type="match status" value="1"/>
</dbReference>
<dbReference type="GO" id="GO:0016787">
    <property type="term" value="F:hydrolase activity"/>
    <property type="evidence" value="ECO:0007669"/>
    <property type="project" value="UniProtKB-KW"/>
</dbReference>
<evidence type="ECO:0000259" key="1">
    <source>
        <dbReference type="Pfam" id="PF00723"/>
    </source>
</evidence>
<evidence type="ECO:0000313" key="4">
    <source>
        <dbReference type="Proteomes" id="UP000606490"/>
    </source>
</evidence>
<dbReference type="Pfam" id="PF19291">
    <property type="entry name" value="TREH_N"/>
    <property type="match status" value="1"/>
</dbReference>
<name>A0ABS1V4J1_9PROT</name>
<protein>
    <submittedName>
        <fullName evidence="3">Glycoside hydrolase family 15 protein</fullName>
    </submittedName>
</protein>
<dbReference type="InterPro" id="IPR011613">
    <property type="entry name" value="GH15-like"/>
</dbReference>
<accession>A0ABS1V4J1</accession>
<dbReference type="EMBL" id="JAEUXJ010000005">
    <property type="protein sequence ID" value="MBL6456602.1"/>
    <property type="molecule type" value="Genomic_DNA"/>
</dbReference>
<organism evidence="3 4">
    <name type="scientific">Belnapia mucosa</name>
    <dbReference type="NCBI Taxonomy" id="2804532"/>
    <lineage>
        <taxon>Bacteria</taxon>
        <taxon>Pseudomonadati</taxon>
        <taxon>Pseudomonadota</taxon>
        <taxon>Alphaproteobacteria</taxon>
        <taxon>Acetobacterales</taxon>
        <taxon>Roseomonadaceae</taxon>
        <taxon>Belnapia</taxon>
    </lineage>
</organism>
<dbReference type="InterPro" id="IPR008928">
    <property type="entry name" value="6-hairpin_glycosidase_sf"/>
</dbReference>
<feature type="domain" description="Trehalase-like N-terminal" evidence="2">
    <location>
        <begin position="2"/>
        <end position="153"/>
    </location>
</feature>
<reference evidence="3 4" key="1">
    <citation type="submission" date="2021-01" db="EMBL/GenBank/DDBJ databases">
        <title>Belnapia mucosa sp. nov. and Belnapia arida sp. nov., isolated from the Tabernas Desert (Almeria, Spain).</title>
        <authorList>
            <person name="Molina-Menor E."/>
            <person name="Vidal-Verdu A."/>
            <person name="Calonge A."/>
            <person name="Satari L."/>
            <person name="Pereto Magraner J."/>
            <person name="Porcar Miralles M."/>
        </authorList>
    </citation>
    <scope>NUCLEOTIDE SEQUENCE [LARGE SCALE GENOMIC DNA]</scope>
    <source>
        <strain evidence="3 4">T6</strain>
    </source>
</reference>
<sequence>MALRIEDYALIGDTHSAALVGRNGSIDWLCWPRFDSGACFAALLGTPEHGCWRIAPADPAASVTRRYRDGTLILETTFRTGDGEVVLTDCMPPRDGGPVLLRQISGRRGRVAMELDLALRFDYGRNVPWVTRLPEANGIRAISGPDMVVLHSPVPLKGEDLRTRARFEVAEGQTLVFELIYSPSHLPLPAATAAPETLLAHTEASWRGWSDRVQAAGPWTEAVRRSVITLKGLTYRPTGGIVAAPTAALPEEIGGVRNWDYRYCWLRDATLTLLALLQAGYTEDAVAWRDWLLRATKGSPSQIQIMYGIGGERRLMEWEANWLPGYEGSHPVRIGNAAHDQLQLDVFGELMDALHQGHLRGLPNSDDAWQLQKALLEHLATVWQEPDEGMWEVRDGRRCFTYSKVMAWAALDRAVHGIESFGLSGPLDRWRALRAEIHADVCRHGYDASIGSFVGSYGSRELDASLLLLPAVGFLPAEDPRILGTITAVERDLLQDGLVRRYRPEKAQDGLPGSEGVFLACSFWLADAYALTGRKDKARALFERLLDLRNDVGLLSEEYDPRARRMLGNFPQAFSHVGLVNTAYALARSGGQSKPVRSGTGDGSEPR</sequence>
<evidence type="ECO:0000313" key="3">
    <source>
        <dbReference type="EMBL" id="MBL6456602.1"/>
    </source>
</evidence>
<dbReference type="Pfam" id="PF00723">
    <property type="entry name" value="Glyco_hydro_15"/>
    <property type="match status" value="1"/>
</dbReference>
<dbReference type="Proteomes" id="UP000606490">
    <property type="component" value="Unassembled WGS sequence"/>
</dbReference>
<dbReference type="PANTHER" id="PTHR31616:SF0">
    <property type="entry name" value="GLUCAN 1,4-ALPHA-GLUCOSIDASE"/>
    <property type="match status" value="1"/>
</dbReference>
<gene>
    <name evidence="3" type="ORF">JMJ55_14805</name>
</gene>
<dbReference type="InterPro" id="IPR045582">
    <property type="entry name" value="Trehalase-like_N"/>
</dbReference>
<keyword evidence="3" id="KW-0378">Hydrolase</keyword>
<dbReference type="PANTHER" id="PTHR31616">
    <property type="entry name" value="TREHALASE"/>
    <property type="match status" value="1"/>
</dbReference>
<feature type="domain" description="GH15-like" evidence="1">
    <location>
        <begin position="221"/>
        <end position="583"/>
    </location>
</feature>
<comment type="caution">
    <text evidence="3">The sequence shown here is derived from an EMBL/GenBank/DDBJ whole genome shotgun (WGS) entry which is preliminary data.</text>
</comment>
<keyword evidence="4" id="KW-1185">Reference proteome</keyword>
<dbReference type="InterPro" id="IPR012341">
    <property type="entry name" value="6hp_glycosidase-like_sf"/>
</dbReference>
<proteinExistence type="predicted"/>
<evidence type="ECO:0000259" key="2">
    <source>
        <dbReference type="Pfam" id="PF19291"/>
    </source>
</evidence>
<dbReference type="SUPFAM" id="SSF48208">
    <property type="entry name" value="Six-hairpin glycosidases"/>
    <property type="match status" value="1"/>
</dbReference>